<reference evidence="3" key="1">
    <citation type="submission" date="2017-04" db="EMBL/GenBank/DDBJ databases">
        <authorList>
            <person name="Varghese N."/>
            <person name="Submissions S."/>
        </authorList>
    </citation>
    <scope>NUCLEOTIDE SEQUENCE [LARGE SCALE GENOMIC DNA]</scope>
    <source>
        <strain evidence="3">RKEM611</strain>
    </source>
</reference>
<dbReference type="Proteomes" id="UP000192907">
    <property type="component" value="Unassembled WGS sequence"/>
</dbReference>
<evidence type="ECO:0000256" key="1">
    <source>
        <dbReference type="SAM" id="MobiDB-lite"/>
    </source>
</evidence>
<dbReference type="AlphaFoldDB" id="A0A1Y6CEL0"/>
<protein>
    <submittedName>
        <fullName evidence="2">Uncharacterized protein</fullName>
    </submittedName>
</protein>
<name>A0A1Y6CEL0_9BACT</name>
<feature type="region of interest" description="Disordered" evidence="1">
    <location>
        <begin position="173"/>
        <end position="196"/>
    </location>
</feature>
<gene>
    <name evidence="2" type="ORF">SAMN06296036_1204</name>
</gene>
<proteinExistence type="predicted"/>
<dbReference type="STRING" id="1513793.SAMN06296036_1204"/>
<organism evidence="2 3">
    <name type="scientific">Pseudobacteriovorax antillogorgiicola</name>
    <dbReference type="NCBI Taxonomy" id="1513793"/>
    <lineage>
        <taxon>Bacteria</taxon>
        <taxon>Pseudomonadati</taxon>
        <taxon>Bdellovibrionota</taxon>
        <taxon>Oligoflexia</taxon>
        <taxon>Oligoflexales</taxon>
        <taxon>Pseudobacteriovoracaceae</taxon>
        <taxon>Pseudobacteriovorax</taxon>
    </lineage>
</organism>
<dbReference type="EMBL" id="FWZT01000020">
    <property type="protein sequence ID" value="SMF59461.1"/>
    <property type="molecule type" value="Genomic_DNA"/>
</dbReference>
<accession>A0A1Y6CEL0</accession>
<evidence type="ECO:0000313" key="3">
    <source>
        <dbReference type="Proteomes" id="UP000192907"/>
    </source>
</evidence>
<evidence type="ECO:0000313" key="2">
    <source>
        <dbReference type="EMBL" id="SMF59461.1"/>
    </source>
</evidence>
<keyword evidence="3" id="KW-1185">Reference proteome</keyword>
<dbReference type="RefSeq" id="WP_132322993.1">
    <property type="nucleotide sequence ID" value="NZ_FWZT01000020.1"/>
</dbReference>
<sequence>MQTDSGLVVSNATDLRSINASIFTLNIANVTRTKVCFDDATDCIISVIEGNSYFGKIDVYVPPELHKKATSAKLAYDRNDISIGLVRYKLVSSQEFKEQESKTEEQLILDSMEEWESNKSAVLCAIGGAGCVWSIITVNPVGAAISCLAASIGCIDVVKKEVYKQELERVRKKKKNKSNSGSGGDGPTIPGPKVDYTEPYVRETEFRMRNGWSEVRDWPDSTGSGGCAEIKTCFPI</sequence>